<dbReference type="EMBL" id="CM042027">
    <property type="protein sequence ID" value="KAI3802428.1"/>
    <property type="molecule type" value="Genomic_DNA"/>
</dbReference>
<gene>
    <name evidence="1" type="ORF">L1987_30560</name>
</gene>
<reference evidence="2" key="1">
    <citation type="journal article" date="2022" name="Mol. Ecol. Resour.">
        <title>The genomes of chicory, endive, great burdock and yacon provide insights into Asteraceae palaeo-polyploidization history and plant inulin production.</title>
        <authorList>
            <person name="Fan W."/>
            <person name="Wang S."/>
            <person name="Wang H."/>
            <person name="Wang A."/>
            <person name="Jiang F."/>
            <person name="Liu H."/>
            <person name="Zhao H."/>
            <person name="Xu D."/>
            <person name="Zhang Y."/>
        </authorList>
    </citation>
    <scope>NUCLEOTIDE SEQUENCE [LARGE SCALE GENOMIC DNA]</scope>
    <source>
        <strain evidence="2">cv. Yunnan</strain>
    </source>
</reference>
<proteinExistence type="predicted"/>
<comment type="caution">
    <text evidence="1">The sequence shown here is derived from an EMBL/GenBank/DDBJ whole genome shotgun (WGS) entry which is preliminary data.</text>
</comment>
<reference evidence="1 2" key="2">
    <citation type="journal article" date="2022" name="Mol. Ecol. Resour.">
        <title>The genomes of chicory, endive, great burdock and yacon provide insights into Asteraceae paleo-polyploidization history and plant inulin production.</title>
        <authorList>
            <person name="Fan W."/>
            <person name="Wang S."/>
            <person name="Wang H."/>
            <person name="Wang A."/>
            <person name="Jiang F."/>
            <person name="Liu H."/>
            <person name="Zhao H."/>
            <person name="Xu D."/>
            <person name="Zhang Y."/>
        </authorList>
    </citation>
    <scope>NUCLEOTIDE SEQUENCE [LARGE SCALE GENOMIC DNA]</scope>
    <source>
        <strain evidence="2">cv. Yunnan</strain>
        <tissue evidence="1">Leaves</tissue>
    </source>
</reference>
<protein>
    <submittedName>
        <fullName evidence="1">Uncharacterized protein</fullName>
    </submittedName>
</protein>
<evidence type="ECO:0000313" key="1">
    <source>
        <dbReference type="EMBL" id="KAI3802428.1"/>
    </source>
</evidence>
<organism evidence="1 2">
    <name type="scientific">Smallanthus sonchifolius</name>
    <dbReference type="NCBI Taxonomy" id="185202"/>
    <lineage>
        <taxon>Eukaryota</taxon>
        <taxon>Viridiplantae</taxon>
        <taxon>Streptophyta</taxon>
        <taxon>Embryophyta</taxon>
        <taxon>Tracheophyta</taxon>
        <taxon>Spermatophyta</taxon>
        <taxon>Magnoliopsida</taxon>
        <taxon>eudicotyledons</taxon>
        <taxon>Gunneridae</taxon>
        <taxon>Pentapetalae</taxon>
        <taxon>asterids</taxon>
        <taxon>campanulids</taxon>
        <taxon>Asterales</taxon>
        <taxon>Asteraceae</taxon>
        <taxon>Asteroideae</taxon>
        <taxon>Heliantheae alliance</taxon>
        <taxon>Millerieae</taxon>
        <taxon>Smallanthus</taxon>
    </lineage>
</organism>
<sequence length="136" mass="14525">MEAAMPHAATHVPRLRQGHRPRRSLHPIHVPWPSGLSAPSDTLSLATVAHHNRGCRCPSPSSRHPSPSSLSLSFSLFLSATPRQPKSGHHLGSICRGLPPHTSTKSLSTLATTVALTVITIVDTDDNRNSSLKAPC</sequence>
<keyword evidence="2" id="KW-1185">Reference proteome</keyword>
<accession>A0ACB9I4C2</accession>
<evidence type="ECO:0000313" key="2">
    <source>
        <dbReference type="Proteomes" id="UP001056120"/>
    </source>
</evidence>
<name>A0ACB9I4C2_9ASTR</name>
<dbReference type="Proteomes" id="UP001056120">
    <property type="component" value="Linkage Group LG10"/>
</dbReference>